<gene>
    <name evidence="1" type="ORF">R9Z33_21075</name>
</gene>
<sequence>MRPRKPRGWTTDLETALPLVARHYLRFVQDTEHEADSKAFAARQTAAKTALSHLEQLMRVAGGGGETAVDSALQALDAARQEMDEEETPADDPGEPG</sequence>
<protein>
    <recommendedName>
        <fullName evidence="3">Terminase small subunit</fullName>
    </recommendedName>
</protein>
<dbReference type="EMBL" id="CP137852">
    <property type="protein sequence ID" value="WPB84577.1"/>
    <property type="molecule type" value="Genomic_DNA"/>
</dbReference>
<reference evidence="1 2" key="1">
    <citation type="submission" date="2023-11" db="EMBL/GenBank/DDBJ databases">
        <title>Arctic aerobic anoxygenic photoheterotroph Sediminicoccus rosea KRV36 adapts its photosynthesis to long days of polar summer.</title>
        <authorList>
            <person name="Tomasch J."/>
            <person name="Kopejtka K."/>
            <person name="Bily T."/>
            <person name="Gardiner A.T."/>
            <person name="Gardian Z."/>
            <person name="Shivaramu S."/>
            <person name="Koblizek M."/>
            <person name="Engelhardt F."/>
            <person name="Kaftan D."/>
        </authorList>
    </citation>
    <scope>NUCLEOTIDE SEQUENCE [LARGE SCALE GENOMIC DNA]</scope>
    <source>
        <strain evidence="1 2">R-30</strain>
    </source>
</reference>
<evidence type="ECO:0000313" key="2">
    <source>
        <dbReference type="Proteomes" id="UP001305521"/>
    </source>
</evidence>
<dbReference type="RefSeq" id="WP_318648542.1">
    <property type="nucleotide sequence ID" value="NZ_CP137852.1"/>
</dbReference>
<evidence type="ECO:0000313" key="1">
    <source>
        <dbReference type="EMBL" id="WPB84577.1"/>
    </source>
</evidence>
<organism evidence="1 2">
    <name type="scientific">Sediminicoccus rosea</name>
    <dbReference type="NCBI Taxonomy" id="1225128"/>
    <lineage>
        <taxon>Bacteria</taxon>
        <taxon>Pseudomonadati</taxon>
        <taxon>Pseudomonadota</taxon>
        <taxon>Alphaproteobacteria</taxon>
        <taxon>Acetobacterales</taxon>
        <taxon>Roseomonadaceae</taxon>
        <taxon>Sediminicoccus</taxon>
    </lineage>
</organism>
<name>A0ABZ0PGJ6_9PROT</name>
<keyword evidence="2" id="KW-1185">Reference proteome</keyword>
<proteinExistence type="predicted"/>
<accession>A0ABZ0PGJ6</accession>
<evidence type="ECO:0008006" key="3">
    <source>
        <dbReference type="Google" id="ProtNLM"/>
    </source>
</evidence>
<dbReference type="Proteomes" id="UP001305521">
    <property type="component" value="Chromosome"/>
</dbReference>